<dbReference type="RefSeq" id="WP_074811327.1">
    <property type="nucleotide sequence ID" value="NZ_RBRV01000276.1"/>
</dbReference>
<organism evidence="2 3">
    <name type="scientific">Pseudomonas syringae pv. coriandricola</name>
    <dbReference type="NCBI Taxonomy" id="264453"/>
    <lineage>
        <taxon>Bacteria</taxon>
        <taxon>Pseudomonadati</taxon>
        <taxon>Pseudomonadota</taxon>
        <taxon>Gammaproteobacteria</taxon>
        <taxon>Pseudomonadales</taxon>
        <taxon>Pseudomonadaceae</taxon>
        <taxon>Pseudomonas</taxon>
    </lineage>
</organism>
<feature type="compositionally biased region" description="Polar residues" evidence="1">
    <location>
        <begin position="1"/>
        <end position="10"/>
    </location>
</feature>
<dbReference type="EMBL" id="RBTT01000322">
    <property type="protein sequence ID" value="RMU04724.1"/>
    <property type="molecule type" value="Genomic_DNA"/>
</dbReference>
<evidence type="ECO:0000313" key="3">
    <source>
        <dbReference type="Proteomes" id="UP000274212"/>
    </source>
</evidence>
<protein>
    <recommendedName>
        <fullName evidence="4">DUF5681 domain-containing protein</fullName>
    </recommendedName>
</protein>
<evidence type="ECO:0008006" key="4">
    <source>
        <dbReference type="Google" id="ProtNLM"/>
    </source>
</evidence>
<dbReference type="AlphaFoldDB" id="A0A3M5R8A6"/>
<gene>
    <name evidence="2" type="ORF">ALP36_04523</name>
</gene>
<name>A0A3M5R8A6_9PSED</name>
<reference evidence="2 3" key="1">
    <citation type="submission" date="2018-08" db="EMBL/GenBank/DDBJ databases">
        <title>Recombination of ecologically and evolutionarily significant loci maintains genetic cohesion in the Pseudomonas syringae species complex.</title>
        <authorList>
            <person name="Dillon M."/>
            <person name="Thakur S."/>
            <person name="Almeida R.N.D."/>
            <person name="Weir B.S."/>
            <person name="Guttman D.S."/>
        </authorList>
    </citation>
    <scope>NUCLEOTIDE SEQUENCE [LARGE SCALE GENOMIC DNA]</scope>
    <source>
        <strain evidence="2 3">ICMP 9829</strain>
    </source>
</reference>
<accession>A0A3M5R8A6</accession>
<comment type="caution">
    <text evidence="2">The sequence shown here is derived from an EMBL/GenBank/DDBJ whole genome shotgun (WGS) entry which is preliminary data.</text>
</comment>
<feature type="region of interest" description="Disordered" evidence="1">
    <location>
        <begin position="1"/>
        <end position="29"/>
    </location>
</feature>
<evidence type="ECO:0000256" key="1">
    <source>
        <dbReference type="SAM" id="MobiDB-lite"/>
    </source>
</evidence>
<sequence length="90" mass="9591">MTTDARNSRGQFAPGSKGNPGGRPRLTEGSIAARASNALIEERLPSLIVHAMGRAETSDEVLAGICQLLAQRLRGQNLIAERQLLDATSH</sequence>
<proteinExistence type="predicted"/>
<dbReference type="Proteomes" id="UP000274212">
    <property type="component" value="Unassembled WGS sequence"/>
</dbReference>
<evidence type="ECO:0000313" key="2">
    <source>
        <dbReference type="EMBL" id="RMU04724.1"/>
    </source>
</evidence>